<dbReference type="OrthoDB" id="2436858at2"/>
<sequence length="135" mass="15489">MVASVLIALATLLPMVIELFFMEAPDMNAVWITLVLFLLCEGFILWVSLDIEYTFKEDYLFVRGGLFRSKIPFEDITKVNPTSNILFGYRILSSTDALEIQYKKAIMGSIIISPENRENFLKVLLEKAPHIHFVK</sequence>
<reference evidence="3 4" key="1">
    <citation type="submission" date="2018-07" db="EMBL/GenBank/DDBJ databases">
        <title>Complete genome sequence of Psychrobacillus sp. PB01, isolated from iceberg, and comparative genome analysis of Psychrobacillus strains.</title>
        <authorList>
            <person name="Lee P.C."/>
        </authorList>
    </citation>
    <scope>NUCLEOTIDE SEQUENCE [LARGE SCALE GENOMIC DNA]</scope>
    <source>
        <strain evidence="3 4">PB01</strain>
    </source>
</reference>
<proteinExistence type="predicted"/>
<dbReference type="EMBL" id="CP031223">
    <property type="protein sequence ID" value="QFG01057.1"/>
    <property type="molecule type" value="Genomic_DNA"/>
</dbReference>
<keyword evidence="1" id="KW-1133">Transmembrane helix</keyword>
<feature type="domain" description="Uncharacterized protein YyaB-like PH" evidence="2">
    <location>
        <begin position="52"/>
        <end position="127"/>
    </location>
</feature>
<evidence type="ECO:0000259" key="2">
    <source>
        <dbReference type="Pfam" id="PF06713"/>
    </source>
</evidence>
<evidence type="ECO:0000256" key="1">
    <source>
        <dbReference type="SAM" id="Phobius"/>
    </source>
</evidence>
<organism evidence="3 4">
    <name type="scientific">Psychrobacillus glaciei</name>
    <dbReference type="NCBI Taxonomy" id="2283160"/>
    <lineage>
        <taxon>Bacteria</taxon>
        <taxon>Bacillati</taxon>
        <taxon>Bacillota</taxon>
        <taxon>Bacilli</taxon>
        <taxon>Bacillales</taxon>
        <taxon>Bacillaceae</taxon>
        <taxon>Psychrobacillus</taxon>
    </lineage>
</organism>
<dbReference type="AlphaFoldDB" id="A0A5J6SST2"/>
<name>A0A5J6SST2_9BACI</name>
<keyword evidence="1" id="KW-0472">Membrane</keyword>
<feature type="transmembrane region" description="Helical" evidence="1">
    <location>
        <begin position="29"/>
        <end position="49"/>
    </location>
</feature>
<keyword evidence="1" id="KW-0812">Transmembrane</keyword>
<evidence type="ECO:0000313" key="3">
    <source>
        <dbReference type="EMBL" id="QFG01057.1"/>
    </source>
</evidence>
<dbReference type="KEGG" id="psyo:PB01_01020"/>
<evidence type="ECO:0000313" key="4">
    <source>
        <dbReference type="Proteomes" id="UP000325517"/>
    </source>
</evidence>
<gene>
    <name evidence="3" type="ORF">PB01_01020</name>
</gene>
<accession>A0A5J6SST2</accession>
<dbReference type="Pfam" id="PF06713">
    <property type="entry name" value="bPH_4"/>
    <property type="match status" value="1"/>
</dbReference>
<dbReference type="GO" id="GO:0030153">
    <property type="term" value="P:bacteriocin immunity"/>
    <property type="evidence" value="ECO:0007669"/>
    <property type="project" value="InterPro"/>
</dbReference>
<dbReference type="InterPro" id="IPR009589">
    <property type="entry name" value="PH_YyaB-like"/>
</dbReference>
<dbReference type="Proteomes" id="UP000325517">
    <property type="component" value="Chromosome"/>
</dbReference>
<keyword evidence="4" id="KW-1185">Reference proteome</keyword>
<protein>
    <recommendedName>
        <fullName evidence="2">Uncharacterized protein YyaB-like PH domain-containing protein</fullName>
    </recommendedName>
</protein>